<dbReference type="CDD" id="cd00038">
    <property type="entry name" value="CAP_ED"/>
    <property type="match status" value="1"/>
</dbReference>
<keyword evidence="5 9" id="KW-0442">Lipid degradation</keyword>
<evidence type="ECO:0000313" key="13">
    <source>
        <dbReference type="EMBL" id="CCH54382.1"/>
    </source>
</evidence>
<evidence type="ECO:0000259" key="12">
    <source>
        <dbReference type="PROSITE" id="PS51635"/>
    </source>
</evidence>
<feature type="active site" description="Nucleophile" evidence="9">
    <location>
        <position position="403"/>
    </location>
</feature>
<feature type="domain" description="Cyclic nucleotide-binding" evidence="11">
    <location>
        <begin position="24"/>
        <end position="127"/>
    </location>
</feature>
<dbReference type="PANTHER" id="PTHR14226:SF29">
    <property type="entry name" value="NEUROPATHY TARGET ESTERASE SWS"/>
    <property type="match status" value="1"/>
</dbReference>
<evidence type="ECO:0000313" key="14">
    <source>
        <dbReference type="Proteomes" id="UP000009309"/>
    </source>
</evidence>
<dbReference type="InterPro" id="IPR018490">
    <property type="entry name" value="cNMP-bd_dom_sf"/>
</dbReference>
<dbReference type="eggNOG" id="COG0664">
    <property type="taxonomic scope" value="Bacteria"/>
</dbReference>
<evidence type="ECO:0000256" key="6">
    <source>
        <dbReference type="ARBA" id="ARBA00022989"/>
    </source>
</evidence>
<feature type="active site" description="Proton acceptor" evidence="9">
    <location>
        <position position="523"/>
    </location>
</feature>
<dbReference type="RefSeq" id="WP_009282962.1">
    <property type="nucleotide sequence ID" value="NZ_CAIT01000006.1"/>
</dbReference>
<evidence type="ECO:0000256" key="7">
    <source>
        <dbReference type="ARBA" id="ARBA00023098"/>
    </source>
</evidence>
<dbReference type="OrthoDB" id="9770965at2"/>
<dbReference type="Pfam" id="PF24179">
    <property type="entry name" value="NTE_Ploop"/>
    <property type="match status" value="1"/>
</dbReference>
<keyword evidence="8" id="KW-0472">Membrane</keyword>
<dbReference type="AlphaFoldDB" id="I2GKF7"/>
<evidence type="ECO:0000256" key="8">
    <source>
        <dbReference type="ARBA" id="ARBA00023136"/>
    </source>
</evidence>
<dbReference type="eggNOG" id="COG1752">
    <property type="taxonomic scope" value="Bacteria"/>
</dbReference>
<evidence type="ECO:0000256" key="4">
    <source>
        <dbReference type="ARBA" id="ARBA00022801"/>
    </source>
</evidence>
<feature type="short sequence motif" description="GXGXXG" evidence="9">
    <location>
        <begin position="374"/>
        <end position="379"/>
    </location>
</feature>
<feature type="short sequence motif" description="GXSXG" evidence="9">
    <location>
        <begin position="401"/>
        <end position="405"/>
    </location>
</feature>
<dbReference type="InterPro" id="IPR056556">
    <property type="entry name" value="NTE1_P-loop_dom"/>
</dbReference>
<dbReference type="Proteomes" id="UP000009309">
    <property type="component" value="Unassembled WGS sequence"/>
</dbReference>
<name>I2GKF7_9BACT</name>
<dbReference type="GO" id="GO:0016042">
    <property type="term" value="P:lipid catabolic process"/>
    <property type="evidence" value="ECO:0007669"/>
    <property type="project" value="UniProtKB-UniRule"/>
</dbReference>
<dbReference type="SUPFAM" id="SSF52151">
    <property type="entry name" value="FabD/lysophospholipase-like"/>
    <property type="match status" value="1"/>
</dbReference>
<dbReference type="SUPFAM" id="SSF51206">
    <property type="entry name" value="cAMP-binding domain-like"/>
    <property type="match status" value="1"/>
</dbReference>
<keyword evidence="14" id="KW-1185">Reference proteome</keyword>
<dbReference type="PROSITE" id="PS00889">
    <property type="entry name" value="CNMP_BINDING_2"/>
    <property type="match status" value="1"/>
</dbReference>
<dbReference type="InterPro" id="IPR016035">
    <property type="entry name" value="Acyl_Trfase/lysoPLipase"/>
</dbReference>
<feature type="region of interest" description="Disordered" evidence="10">
    <location>
        <begin position="151"/>
        <end position="170"/>
    </location>
</feature>
<dbReference type="PANTHER" id="PTHR14226">
    <property type="entry name" value="NEUROPATHY TARGET ESTERASE/SWISS CHEESE D.MELANOGASTER"/>
    <property type="match status" value="1"/>
</dbReference>
<dbReference type="STRING" id="1185876.BN8_03547"/>
<keyword evidence="7 9" id="KW-0443">Lipid metabolism</keyword>
<evidence type="ECO:0000259" key="11">
    <source>
        <dbReference type="PROSITE" id="PS50042"/>
    </source>
</evidence>
<dbReference type="GO" id="GO:0004622">
    <property type="term" value="F:phosphatidylcholine lysophospholipase activity"/>
    <property type="evidence" value="ECO:0007669"/>
    <property type="project" value="UniProtKB-ARBA"/>
</dbReference>
<dbReference type="InterPro" id="IPR050301">
    <property type="entry name" value="NTE"/>
</dbReference>
<dbReference type="SMART" id="SM00100">
    <property type="entry name" value="cNMP"/>
    <property type="match status" value="1"/>
</dbReference>
<dbReference type="PROSITE" id="PS50042">
    <property type="entry name" value="CNMP_BINDING_3"/>
    <property type="match status" value="1"/>
</dbReference>
<evidence type="ECO:0000256" key="5">
    <source>
        <dbReference type="ARBA" id="ARBA00022963"/>
    </source>
</evidence>
<dbReference type="Pfam" id="PF01734">
    <property type="entry name" value="Patatin"/>
    <property type="match status" value="1"/>
</dbReference>
<dbReference type="Gene3D" id="2.60.120.10">
    <property type="entry name" value="Jelly Rolls"/>
    <property type="match status" value="1"/>
</dbReference>
<evidence type="ECO:0000256" key="2">
    <source>
        <dbReference type="ARBA" id="ARBA00006636"/>
    </source>
</evidence>
<dbReference type="InterPro" id="IPR000595">
    <property type="entry name" value="cNMP-bd_dom"/>
</dbReference>
<gene>
    <name evidence="13" type="ORF">BN8_03547</name>
</gene>
<keyword evidence="4 9" id="KW-0378">Hydrolase</keyword>
<feature type="domain" description="PNPLA" evidence="12">
    <location>
        <begin position="370"/>
        <end position="536"/>
    </location>
</feature>
<protein>
    <submittedName>
        <fullName evidence="13">Patatin-like phospholipase domain-containing protein 7</fullName>
        <ecNumber evidence="13">3.1.1.-</ecNumber>
    </submittedName>
</protein>
<keyword evidence="6" id="KW-1133">Transmembrane helix</keyword>
<dbReference type="PROSITE" id="PS51635">
    <property type="entry name" value="PNPLA"/>
    <property type="match status" value="1"/>
</dbReference>
<dbReference type="GO" id="GO:0016020">
    <property type="term" value="C:membrane"/>
    <property type="evidence" value="ECO:0007669"/>
    <property type="project" value="UniProtKB-SubCell"/>
</dbReference>
<comment type="caution">
    <text evidence="13">The sequence shown here is derived from an EMBL/GenBank/DDBJ whole genome shotgun (WGS) entry which is preliminary data.</text>
</comment>
<dbReference type="EMBL" id="CAIT01000006">
    <property type="protein sequence ID" value="CCH54382.1"/>
    <property type="molecule type" value="Genomic_DNA"/>
</dbReference>
<sequence>MRLTIEPLANAHQKEQLLTNLHRIFGEFDTTMLALLEPMLEWVEISGGEVLFRQYEPGDCLYFVISGRLQAYTTDEQGNHQVMGEIIRGETVGEMAIFTGDPRSATIVALRDSVLVKLSQNAFEQVIAAYPTVSINVTKLIINRLRTSQEQPRAAGSDVTSRPTRSHPTKKPVNICVLALHNGPADSISPATRLAAELSPLLRRKGTTFVVSSDEVNEVFNQPNFAQVDKDNPIAYRQLSQWLDDQESQHEFMLYLADPFRPEHSGNGLPVLSEWTRRCLRQADEILLLADATQPPDLTFIEKHYLMNELWTGAPHTLLLLHPSDTTHPRDTAHWLAPRPAVKRHYHLRPGLNRDMARLARILSGTSVGLVLAGGGAKGFAHIGVLRALQEWNIPIDVVGGTSVGGLVAATFSFDEAIEPTTWHLRKAAHFNPTKDYNVLPFISLIRGRRIEQMIQTCISDFTGNPTPYIEDSWLTFFALSSNYTRAREEIHTRGPMLKYLLATSAIPGVFPPVIDGDDLLVDGGSFNNFPADVMSRFGVGKVIGVDLSIDKPRKLTMEQIPSPTSLLRDRFRSKRQRKYRLPSLLSLMLNATLLYSSARRNENIRHTDLYFNPDVSRYGIMNWTSYDQIVQKGYEHAVEVLNGLHPDELARLRA</sequence>
<keyword evidence="3" id="KW-0812">Transmembrane</keyword>
<dbReference type="InterPro" id="IPR018488">
    <property type="entry name" value="cNMP-bd_CS"/>
</dbReference>
<organism evidence="13 14">
    <name type="scientific">Fibrisoma limi BUZ 3</name>
    <dbReference type="NCBI Taxonomy" id="1185876"/>
    <lineage>
        <taxon>Bacteria</taxon>
        <taxon>Pseudomonadati</taxon>
        <taxon>Bacteroidota</taxon>
        <taxon>Cytophagia</taxon>
        <taxon>Cytophagales</taxon>
        <taxon>Spirosomataceae</taxon>
        <taxon>Fibrisoma</taxon>
    </lineage>
</organism>
<comment type="subcellular location">
    <subcellularLocation>
        <location evidence="1">Membrane</location>
    </subcellularLocation>
</comment>
<dbReference type="Gene3D" id="3.40.1090.10">
    <property type="entry name" value="Cytosolic phospholipase A2 catalytic domain"/>
    <property type="match status" value="2"/>
</dbReference>
<reference evidence="13 14" key="1">
    <citation type="journal article" date="2012" name="J. Bacteriol.">
        <title>Genome Sequence of the Filamentous Bacterium Fibrisoma limi BUZ 3T.</title>
        <authorList>
            <person name="Filippini M."/>
            <person name="Qi W."/>
            <person name="Jaenicke S."/>
            <person name="Goesmann A."/>
            <person name="Smits T.H."/>
            <person name="Bagheri H.C."/>
        </authorList>
    </citation>
    <scope>NUCLEOTIDE SEQUENCE [LARGE SCALE GENOMIC DNA]</scope>
    <source>
        <strain evidence="14">BUZ 3T</strain>
    </source>
</reference>
<evidence type="ECO:0000256" key="10">
    <source>
        <dbReference type="SAM" id="MobiDB-lite"/>
    </source>
</evidence>
<dbReference type="EC" id="3.1.1.-" evidence="13"/>
<comment type="similarity">
    <text evidence="2">Belongs to the NTE family.</text>
</comment>
<evidence type="ECO:0000256" key="3">
    <source>
        <dbReference type="ARBA" id="ARBA00022692"/>
    </source>
</evidence>
<evidence type="ECO:0000256" key="9">
    <source>
        <dbReference type="PROSITE-ProRule" id="PRU01161"/>
    </source>
</evidence>
<dbReference type="InterPro" id="IPR002641">
    <property type="entry name" value="PNPLA_dom"/>
</dbReference>
<proteinExistence type="inferred from homology"/>
<dbReference type="InterPro" id="IPR014710">
    <property type="entry name" value="RmlC-like_jellyroll"/>
</dbReference>
<evidence type="ECO:0000256" key="1">
    <source>
        <dbReference type="ARBA" id="ARBA00004370"/>
    </source>
</evidence>
<accession>I2GKF7</accession>
<dbReference type="CDD" id="cd07205">
    <property type="entry name" value="Pat_PNPLA6_PNPLA7_NTE1_like"/>
    <property type="match status" value="1"/>
</dbReference>
<dbReference type="Pfam" id="PF00027">
    <property type="entry name" value="cNMP_binding"/>
    <property type="match status" value="1"/>
</dbReference>
<feature type="short sequence motif" description="DGA/G" evidence="9">
    <location>
        <begin position="523"/>
        <end position="525"/>
    </location>
</feature>